<accession>A0A841IJR5</accession>
<dbReference type="CDD" id="cd00093">
    <property type="entry name" value="HTH_XRE"/>
    <property type="match status" value="1"/>
</dbReference>
<dbReference type="RefSeq" id="WP_184286143.1">
    <property type="nucleotide sequence ID" value="NZ_JACHJO010000001.1"/>
</dbReference>
<evidence type="ECO:0000259" key="1">
    <source>
        <dbReference type="PROSITE" id="PS50943"/>
    </source>
</evidence>
<dbReference type="InterPro" id="IPR001387">
    <property type="entry name" value="Cro/C1-type_HTH"/>
</dbReference>
<feature type="domain" description="HTH cro/C1-type" evidence="1">
    <location>
        <begin position="16"/>
        <end position="70"/>
    </location>
</feature>
<dbReference type="GO" id="GO:0003677">
    <property type="term" value="F:DNA binding"/>
    <property type="evidence" value="ECO:0007669"/>
    <property type="project" value="InterPro"/>
</dbReference>
<dbReference type="Pfam" id="PF13560">
    <property type="entry name" value="HTH_31"/>
    <property type="match status" value="1"/>
</dbReference>
<proteinExistence type="predicted"/>
<dbReference type="SMART" id="SM00530">
    <property type="entry name" value="HTH_XRE"/>
    <property type="match status" value="1"/>
</dbReference>
<reference evidence="2 3" key="1">
    <citation type="submission" date="2020-08" db="EMBL/GenBank/DDBJ databases">
        <title>Genomic Encyclopedia of Type Strains, Phase III (KMG-III): the genomes of soil and plant-associated and newly described type strains.</title>
        <authorList>
            <person name="Whitman W."/>
        </authorList>
    </citation>
    <scope>NUCLEOTIDE SEQUENCE [LARGE SCALE GENOMIC DNA]</scope>
    <source>
        <strain evidence="2 3">CECT 8712</strain>
    </source>
</reference>
<evidence type="ECO:0000313" key="3">
    <source>
        <dbReference type="Proteomes" id="UP000536604"/>
    </source>
</evidence>
<name>A0A841IJR5_9ACTN</name>
<dbReference type="InterPro" id="IPR010982">
    <property type="entry name" value="Lambda_DNA-bd_dom_sf"/>
</dbReference>
<evidence type="ECO:0000313" key="2">
    <source>
        <dbReference type="EMBL" id="MBB6118370.1"/>
    </source>
</evidence>
<protein>
    <submittedName>
        <fullName evidence="2">Transcriptional regulator with XRE-family HTH domain</fullName>
    </submittedName>
</protein>
<dbReference type="AlphaFoldDB" id="A0A841IJR5"/>
<dbReference type="Gene3D" id="1.10.260.40">
    <property type="entry name" value="lambda repressor-like DNA-binding domains"/>
    <property type="match status" value="1"/>
</dbReference>
<dbReference type="SUPFAM" id="SSF47413">
    <property type="entry name" value="lambda repressor-like DNA-binding domains"/>
    <property type="match status" value="1"/>
</dbReference>
<keyword evidence="3" id="KW-1185">Reference proteome</keyword>
<dbReference type="InterPro" id="IPR043917">
    <property type="entry name" value="DUF5753"/>
</dbReference>
<comment type="caution">
    <text evidence="2">The sequence shown here is derived from an EMBL/GenBank/DDBJ whole genome shotgun (WGS) entry which is preliminary data.</text>
</comment>
<dbReference type="Proteomes" id="UP000536604">
    <property type="component" value="Unassembled WGS sequence"/>
</dbReference>
<dbReference type="Pfam" id="PF19054">
    <property type="entry name" value="DUF5753"/>
    <property type="match status" value="1"/>
</dbReference>
<gene>
    <name evidence="2" type="ORF">FHS13_000298</name>
</gene>
<sequence length="269" mass="30519">MVDQKKPVWISFGEHVRGLRRQMGWSLDQLGRETTYSATYHSKVERAVRSPKQGIVEAMDSAFGTNGALLRMWRDVARLESGAGWYEQSEEYEKEANEIRFFHPFVIPGFFQTEGYSRVLISHTVPMANEARIQKTVAARKAWRERLKTEDSLMLSVVIPELVLTQRVGGSQVMREQLGRLAEEAMARGTTIQVLPLGLSDFTWTVGAFRLIYVGDRSPIACSEHTTGEHVTDEAMQVRRLEVAYNKLLSWSLPPDASLARMTEIKEAL</sequence>
<dbReference type="PROSITE" id="PS50943">
    <property type="entry name" value="HTH_CROC1"/>
    <property type="match status" value="1"/>
</dbReference>
<dbReference type="EMBL" id="JACHJO010000001">
    <property type="protein sequence ID" value="MBB6118370.1"/>
    <property type="molecule type" value="Genomic_DNA"/>
</dbReference>
<organism evidence="2 3">
    <name type="scientific">Nocardiopsis algeriensis</name>
    <dbReference type="NCBI Taxonomy" id="1478215"/>
    <lineage>
        <taxon>Bacteria</taxon>
        <taxon>Bacillati</taxon>
        <taxon>Actinomycetota</taxon>
        <taxon>Actinomycetes</taxon>
        <taxon>Streptosporangiales</taxon>
        <taxon>Nocardiopsidaceae</taxon>
        <taxon>Nocardiopsis</taxon>
    </lineage>
</organism>